<dbReference type="InterPro" id="IPR035965">
    <property type="entry name" value="PAS-like_dom_sf"/>
</dbReference>
<dbReference type="InterPro" id="IPR036890">
    <property type="entry name" value="HATPase_C_sf"/>
</dbReference>
<dbReference type="PANTHER" id="PTHR43065:SF46">
    <property type="entry name" value="C4-DICARBOXYLATE TRANSPORT SENSOR PROTEIN DCTB"/>
    <property type="match status" value="1"/>
</dbReference>
<comment type="catalytic activity">
    <reaction evidence="1">
        <text>ATP + protein L-histidine = ADP + protein N-phospho-L-histidine.</text>
        <dbReference type="EC" id="2.7.13.3"/>
    </reaction>
</comment>
<evidence type="ECO:0000256" key="2">
    <source>
        <dbReference type="ARBA" id="ARBA00012438"/>
    </source>
</evidence>
<keyword evidence="9" id="KW-0175">Coiled coil</keyword>
<dbReference type="GO" id="GO:0000155">
    <property type="term" value="F:phosphorelay sensor kinase activity"/>
    <property type="evidence" value="ECO:0007669"/>
    <property type="project" value="InterPro"/>
</dbReference>
<evidence type="ECO:0000313" key="11">
    <source>
        <dbReference type="EMBL" id="RRQ22347.1"/>
    </source>
</evidence>
<comment type="caution">
    <text evidence="11">The sequence shown here is derived from an EMBL/GenBank/DDBJ whole genome shotgun (WGS) entry which is preliminary data.</text>
</comment>
<dbReference type="RefSeq" id="WP_125181690.1">
    <property type="nucleotide sequence ID" value="NZ_QZMU01000001.1"/>
</dbReference>
<evidence type="ECO:0000259" key="10">
    <source>
        <dbReference type="PROSITE" id="PS50109"/>
    </source>
</evidence>
<dbReference type="Pfam" id="PF13426">
    <property type="entry name" value="PAS_9"/>
    <property type="match status" value="1"/>
</dbReference>
<accession>A0A426QKX5</accession>
<evidence type="ECO:0000256" key="4">
    <source>
        <dbReference type="ARBA" id="ARBA00022679"/>
    </source>
</evidence>
<dbReference type="EMBL" id="QZMU01000001">
    <property type="protein sequence ID" value="RRQ22347.1"/>
    <property type="molecule type" value="Genomic_DNA"/>
</dbReference>
<feature type="coiled-coil region" evidence="9">
    <location>
        <begin position="37"/>
        <end position="75"/>
    </location>
</feature>
<keyword evidence="8" id="KW-0902">Two-component regulatory system</keyword>
<keyword evidence="3" id="KW-0597">Phosphoprotein</keyword>
<dbReference type="CDD" id="cd00130">
    <property type="entry name" value="PAS"/>
    <property type="match status" value="1"/>
</dbReference>
<evidence type="ECO:0000256" key="6">
    <source>
        <dbReference type="ARBA" id="ARBA00022777"/>
    </source>
</evidence>
<dbReference type="CDD" id="cd00082">
    <property type="entry name" value="HisKA"/>
    <property type="match status" value="1"/>
</dbReference>
<keyword evidence="6" id="KW-0418">Kinase</keyword>
<dbReference type="SUPFAM" id="SSF55785">
    <property type="entry name" value="PYP-like sensor domain (PAS domain)"/>
    <property type="match status" value="1"/>
</dbReference>
<dbReference type="SMART" id="SM00091">
    <property type="entry name" value="PAS"/>
    <property type="match status" value="1"/>
</dbReference>
<dbReference type="SMART" id="SM00388">
    <property type="entry name" value="HisKA"/>
    <property type="match status" value="1"/>
</dbReference>
<dbReference type="SUPFAM" id="SSF47384">
    <property type="entry name" value="Homodimeric domain of signal transducing histidine kinase"/>
    <property type="match status" value="1"/>
</dbReference>
<evidence type="ECO:0000256" key="5">
    <source>
        <dbReference type="ARBA" id="ARBA00022741"/>
    </source>
</evidence>
<dbReference type="PROSITE" id="PS50109">
    <property type="entry name" value="HIS_KIN"/>
    <property type="match status" value="1"/>
</dbReference>
<gene>
    <name evidence="11" type="ORF">D6C00_10560</name>
</gene>
<keyword evidence="4" id="KW-0808">Transferase</keyword>
<protein>
    <recommendedName>
        <fullName evidence="2">histidine kinase</fullName>
        <ecNumber evidence="2">2.7.13.3</ecNumber>
    </recommendedName>
</protein>
<dbReference type="PANTHER" id="PTHR43065">
    <property type="entry name" value="SENSOR HISTIDINE KINASE"/>
    <property type="match status" value="1"/>
</dbReference>
<dbReference type="OrthoDB" id="1931120at2"/>
<dbReference type="GO" id="GO:0005524">
    <property type="term" value="F:ATP binding"/>
    <property type="evidence" value="ECO:0007669"/>
    <property type="project" value="UniProtKB-KW"/>
</dbReference>
<keyword evidence="12" id="KW-1185">Reference proteome</keyword>
<evidence type="ECO:0000256" key="7">
    <source>
        <dbReference type="ARBA" id="ARBA00022840"/>
    </source>
</evidence>
<proteinExistence type="predicted"/>
<keyword evidence="7" id="KW-0067">ATP-binding</keyword>
<feature type="domain" description="Histidine kinase" evidence="10">
    <location>
        <begin position="216"/>
        <end position="433"/>
    </location>
</feature>
<name>A0A426QKX5_9GAMM</name>
<sequence>MIRKLSDMSMQQLEQWLERLRTQQTDEHITSADLSQLQELVHELQVHQLELEMQNRELLETRAQLEAARDRYADLYDYAPVGYLDFDRHGCVLQANITALTLLGGDRAALEGQPFSVFLDKADAPEFFNHLHRVLQYGDRTHCQLRLGGRAGGSRVVRLNSIAVADEREPANPLCRSAMLDITEQIEIEAETALHQQQAALIHAERLSQLGELASGIAHEVNQPLSALLTYAQTGLRLLQRGAMAPRELETLLDKMATQAQQGGEILRRIRRFARKTEMESRPVQLNDVVSEAVALIKPRAEQAGVAPALILSPALPEVMADPVQIQQVVVNLIINGIEAIAGAGMTQGRIEIRTGLSVSRDALECCITDTGPGLETAQEALLFQPFYTTKPEGMGLGLSLSHSILERHGGELYYNGCNDGHTRFCFSLPLADPEQERP</sequence>
<dbReference type="InterPro" id="IPR036097">
    <property type="entry name" value="HisK_dim/P_sf"/>
</dbReference>
<evidence type="ECO:0000313" key="12">
    <source>
        <dbReference type="Proteomes" id="UP000287798"/>
    </source>
</evidence>
<dbReference type="Gene3D" id="1.10.287.130">
    <property type="match status" value="1"/>
</dbReference>
<dbReference type="Proteomes" id="UP000287798">
    <property type="component" value="Unassembled WGS sequence"/>
</dbReference>
<dbReference type="Gene3D" id="3.30.565.10">
    <property type="entry name" value="Histidine kinase-like ATPase, C-terminal domain"/>
    <property type="match status" value="1"/>
</dbReference>
<evidence type="ECO:0000256" key="1">
    <source>
        <dbReference type="ARBA" id="ARBA00000085"/>
    </source>
</evidence>
<keyword evidence="5" id="KW-0547">Nucleotide-binding</keyword>
<dbReference type="InterPro" id="IPR000014">
    <property type="entry name" value="PAS"/>
</dbReference>
<dbReference type="Pfam" id="PF00512">
    <property type="entry name" value="HisKA"/>
    <property type="match status" value="1"/>
</dbReference>
<dbReference type="AlphaFoldDB" id="A0A426QKX5"/>
<reference evidence="11 12" key="1">
    <citation type="journal article" date="2010" name="Int. J. Syst. Evol. Microbiol.">
        <title>Thiohalobacter thiocyanaticus gen. nov., sp. nov., a moderately halophilic, sulfur-oxidizing gammaproteobacterium from hypersaline lakes, that utilizes thiocyanate.</title>
        <authorList>
            <person name="Sorokin D.Y."/>
            <person name="Kovaleva O.L."/>
            <person name="Tourova T.P."/>
            <person name="Muyzer G."/>
        </authorList>
    </citation>
    <scope>NUCLEOTIDE SEQUENCE [LARGE SCALE GENOMIC DNA]</scope>
    <source>
        <strain evidence="11 12">Hrh1</strain>
    </source>
</reference>
<dbReference type="SUPFAM" id="SSF55874">
    <property type="entry name" value="ATPase domain of HSP90 chaperone/DNA topoisomerase II/histidine kinase"/>
    <property type="match status" value="1"/>
</dbReference>
<dbReference type="Pfam" id="PF02518">
    <property type="entry name" value="HATPase_c"/>
    <property type="match status" value="1"/>
</dbReference>
<dbReference type="NCBIfam" id="TIGR00229">
    <property type="entry name" value="sensory_box"/>
    <property type="match status" value="1"/>
</dbReference>
<dbReference type="Gene3D" id="3.30.450.20">
    <property type="entry name" value="PAS domain"/>
    <property type="match status" value="1"/>
</dbReference>
<evidence type="ECO:0000256" key="8">
    <source>
        <dbReference type="ARBA" id="ARBA00023012"/>
    </source>
</evidence>
<evidence type="ECO:0000256" key="9">
    <source>
        <dbReference type="SAM" id="Coils"/>
    </source>
</evidence>
<dbReference type="InterPro" id="IPR005467">
    <property type="entry name" value="His_kinase_dom"/>
</dbReference>
<evidence type="ECO:0000256" key="3">
    <source>
        <dbReference type="ARBA" id="ARBA00022553"/>
    </source>
</evidence>
<dbReference type="EC" id="2.7.13.3" evidence="2"/>
<dbReference type="InterPro" id="IPR003594">
    <property type="entry name" value="HATPase_dom"/>
</dbReference>
<organism evidence="11 12">
    <name type="scientific">Thiohalobacter thiocyanaticus</name>
    <dbReference type="NCBI Taxonomy" id="585455"/>
    <lineage>
        <taxon>Bacteria</taxon>
        <taxon>Pseudomonadati</taxon>
        <taxon>Pseudomonadota</taxon>
        <taxon>Gammaproteobacteria</taxon>
        <taxon>Thiohalobacterales</taxon>
        <taxon>Thiohalobacteraceae</taxon>
        <taxon>Thiohalobacter</taxon>
    </lineage>
</organism>
<dbReference type="PRINTS" id="PR00344">
    <property type="entry name" value="BCTRLSENSOR"/>
</dbReference>
<dbReference type="InterPro" id="IPR003661">
    <property type="entry name" value="HisK_dim/P_dom"/>
</dbReference>
<dbReference type="SMART" id="SM00387">
    <property type="entry name" value="HATPase_c"/>
    <property type="match status" value="1"/>
</dbReference>
<dbReference type="InterPro" id="IPR004358">
    <property type="entry name" value="Sig_transdc_His_kin-like_C"/>
</dbReference>